<dbReference type="STRING" id="573508.A0A1E3B918"/>
<feature type="compositionally biased region" description="Low complexity" evidence="1">
    <location>
        <begin position="36"/>
        <end position="49"/>
    </location>
</feature>
<feature type="region of interest" description="Disordered" evidence="1">
    <location>
        <begin position="28"/>
        <end position="49"/>
    </location>
</feature>
<evidence type="ECO:0000256" key="2">
    <source>
        <dbReference type="SAM" id="SignalP"/>
    </source>
</evidence>
<sequence>MKIPQILAAFLLTVGSQHALAAPVNDKEVQDLETRSTNTGNNAAGGNTASNPIEVEINVSYDSAVTFDADCWAMLCKGKPHVLRRYKETDDNRKATGSNANAEPFKKAHQAQASKRGVKVPPAPNQYSGQQPYTSAEEFPFASATQGGKGAYLFPAPRGAQNSQGGIMGGVYSHYGIDPYSKNAANNNGCDDNWYKIVKFTGSLGPYCKAFNNHINSATKPSECNSGTKVAGDWGFDVAEYAYEFTGPDFSYVGK</sequence>
<evidence type="ECO:0000256" key="1">
    <source>
        <dbReference type="SAM" id="MobiDB-lite"/>
    </source>
</evidence>
<accession>A0A1E3B918</accession>
<proteinExistence type="predicted"/>
<dbReference type="Proteomes" id="UP000094569">
    <property type="component" value="Unassembled WGS sequence"/>
</dbReference>
<evidence type="ECO:0000259" key="3">
    <source>
        <dbReference type="Pfam" id="PF14040"/>
    </source>
</evidence>
<dbReference type="AlphaFoldDB" id="A0A1E3B918"/>
<protein>
    <recommendedName>
        <fullName evidence="3">Deoxyribonuclease NucA/NucB domain-containing protein</fullName>
    </recommendedName>
</protein>
<dbReference type="Pfam" id="PF14040">
    <property type="entry name" value="DNase_NucA_NucB"/>
    <property type="match status" value="1"/>
</dbReference>
<evidence type="ECO:0000313" key="5">
    <source>
        <dbReference type="Proteomes" id="UP000094569"/>
    </source>
</evidence>
<dbReference type="EMBL" id="JXNT01000010">
    <property type="protein sequence ID" value="ODM16896.1"/>
    <property type="molecule type" value="Genomic_DNA"/>
</dbReference>
<comment type="caution">
    <text evidence="4">The sequence shown here is derived from an EMBL/GenBank/DDBJ whole genome shotgun (WGS) entry which is preliminary data.</text>
</comment>
<keyword evidence="2" id="KW-0732">Signal</keyword>
<feature type="chain" id="PRO_5009123587" description="Deoxyribonuclease NucA/NucB domain-containing protein" evidence="2">
    <location>
        <begin position="22"/>
        <end position="255"/>
    </location>
</feature>
<organism evidence="4 5">
    <name type="scientific">Aspergillus cristatus</name>
    <name type="common">Chinese Fuzhuan brick tea-fermentation fungus</name>
    <name type="synonym">Eurotium cristatum</name>
    <dbReference type="NCBI Taxonomy" id="573508"/>
    <lineage>
        <taxon>Eukaryota</taxon>
        <taxon>Fungi</taxon>
        <taxon>Dikarya</taxon>
        <taxon>Ascomycota</taxon>
        <taxon>Pezizomycotina</taxon>
        <taxon>Eurotiomycetes</taxon>
        <taxon>Eurotiomycetidae</taxon>
        <taxon>Eurotiales</taxon>
        <taxon>Aspergillaceae</taxon>
        <taxon>Aspergillus</taxon>
        <taxon>Aspergillus subgen. Aspergillus</taxon>
    </lineage>
</organism>
<feature type="domain" description="Deoxyribonuclease NucA/NucB" evidence="3">
    <location>
        <begin position="101"/>
        <end position="178"/>
    </location>
</feature>
<name>A0A1E3B918_ASPCR</name>
<feature type="compositionally biased region" description="Polar residues" evidence="1">
    <location>
        <begin position="125"/>
        <end position="134"/>
    </location>
</feature>
<dbReference type="VEuPathDB" id="FungiDB:SI65_07861"/>
<reference evidence="4 5" key="1">
    <citation type="journal article" date="2016" name="BMC Genomics">
        <title>Comparative genomic and transcriptomic analyses of the Fuzhuan brick tea-fermentation fungus Aspergillus cristatus.</title>
        <authorList>
            <person name="Ge Y."/>
            <person name="Wang Y."/>
            <person name="Liu Y."/>
            <person name="Tan Y."/>
            <person name="Ren X."/>
            <person name="Zhang X."/>
            <person name="Hyde K.D."/>
            <person name="Liu Y."/>
            <person name="Liu Z."/>
        </authorList>
    </citation>
    <scope>NUCLEOTIDE SEQUENCE [LARGE SCALE GENOMIC DNA]</scope>
    <source>
        <strain evidence="4 5">GZAAS20.1005</strain>
    </source>
</reference>
<feature type="signal peptide" evidence="2">
    <location>
        <begin position="1"/>
        <end position="21"/>
    </location>
</feature>
<dbReference type="OrthoDB" id="2748312at2759"/>
<keyword evidence="5" id="KW-1185">Reference proteome</keyword>
<feature type="region of interest" description="Disordered" evidence="1">
    <location>
        <begin position="87"/>
        <end position="134"/>
    </location>
</feature>
<gene>
    <name evidence="4" type="ORF">SI65_07861</name>
</gene>
<evidence type="ECO:0000313" key="4">
    <source>
        <dbReference type="EMBL" id="ODM16896.1"/>
    </source>
</evidence>
<dbReference type="InterPro" id="IPR029476">
    <property type="entry name" value="DNase_NucA_NucB"/>
</dbReference>